<dbReference type="InterPro" id="IPR032710">
    <property type="entry name" value="NTF2-like_dom_sf"/>
</dbReference>
<dbReference type="PANTHER" id="PTHR38436">
    <property type="entry name" value="POLYKETIDE CYCLASE SNOAL-LIKE DOMAIN"/>
    <property type="match status" value="1"/>
</dbReference>
<feature type="compositionally biased region" description="Low complexity" evidence="1">
    <location>
        <begin position="162"/>
        <end position="178"/>
    </location>
</feature>
<dbReference type="InterPro" id="IPR009959">
    <property type="entry name" value="Cyclase_SnoaL-like"/>
</dbReference>
<reference evidence="2 3" key="1">
    <citation type="submission" date="2019-09" db="EMBL/GenBank/DDBJ databases">
        <title>Screening of Novel Bioactive Compounds from Soil-Associated.</title>
        <authorList>
            <person name="Gong X."/>
        </authorList>
    </citation>
    <scope>NUCLEOTIDE SEQUENCE [LARGE SCALE GENOMIC DNA]</scope>
    <source>
        <strain evidence="2 3">Gxj-6</strain>
    </source>
</reference>
<dbReference type="EMBL" id="VYTZ01000004">
    <property type="protein sequence ID" value="KAA9379326.1"/>
    <property type="molecule type" value="Genomic_DNA"/>
</dbReference>
<evidence type="ECO:0000313" key="2">
    <source>
        <dbReference type="EMBL" id="KAA9379326.1"/>
    </source>
</evidence>
<evidence type="ECO:0000256" key="1">
    <source>
        <dbReference type="SAM" id="MobiDB-lite"/>
    </source>
</evidence>
<dbReference type="GO" id="GO:0030638">
    <property type="term" value="P:polyketide metabolic process"/>
    <property type="evidence" value="ECO:0007669"/>
    <property type="project" value="InterPro"/>
</dbReference>
<protein>
    <submittedName>
        <fullName evidence="2">Ester cyclase</fullName>
    </submittedName>
</protein>
<keyword evidence="3" id="KW-1185">Reference proteome</keyword>
<dbReference type="SUPFAM" id="SSF54427">
    <property type="entry name" value="NTF2-like"/>
    <property type="match status" value="1"/>
</dbReference>
<sequence length="188" mass="20711">MPDARWLKQRLHDAFNRHDLDEVIQCHSKDAVLVTPAGVAEGHEQIASYYEDLFRGFPDMRMTVWHTVLCTDPAVTEWLLTGTHDGPFLLPGGQVLERTGRHAAVRGTGTCSVSNEKIISHRMYFDQLELYTQLGGRSGMTAPVSRRTSARWSSSGSPGLTPRAAAPRAAPASACRSPGRPREATTER</sequence>
<dbReference type="Proteomes" id="UP000327011">
    <property type="component" value="Unassembled WGS sequence"/>
</dbReference>
<accession>A0A5J5K748</accession>
<evidence type="ECO:0000313" key="3">
    <source>
        <dbReference type="Proteomes" id="UP000327011"/>
    </source>
</evidence>
<dbReference type="AlphaFoldDB" id="A0A5J5K748"/>
<feature type="region of interest" description="Disordered" evidence="1">
    <location>
        <begin position="137"/>
        <end position="188"/>
    </location>
</feature>
<feature type="compositionally biased region" description="Polar residues" evidence="1">
    <location>
        <begin position="146"/>
        <end position="158"/>
    </location>
</feature>
<comment type="caution">
    <text evidence="2">The sequence shown here is derived from an EMBL/GenBank/DDBJ whole genome shotgun (WGS) entry which is preliminary data.</text>
</comment>
<dbReference type="Gene3D" id="3.10.450.50">
    <property type="match status" value="1"/>
</dbReference>
<gene>
    <name evidence="2" type="ORF">F5972_12055</name>
</gene>
<dbReference type="PANTHER" id="PTHR38436:SF3">
    <property type="entry name" value="CARBOXYMETHYLENEBUTENOLIDASE-RELATED"/>
    <property type="match status" value="1"/>
</dbReference>
<organism evidence="2 3">
    <name type="scientific">Microbispora cellulosiformans</name>
    <dbReference type="NCBI Taxonomy" id="2614688"/>
    <lineage>
        <taxon>Bacteria</taxon>
        <taxon>Bacillati</taxon>
        <taxon>Actinomycetota</taxon>
        <taxon>Actinomycetes</taxon>
        <taxon>Streptosporangiales</taxon>
        <taxon>Streptosporangiaceae</taxon>
        <taxon>Microbispora</taxon>
    </lineage>
</organism>
<dbReference type="Pfam" id="PF07366">
    <property type="entry name" value="SnoaL"/>
    <property type="match status" value="1"/>
</dbReference>
<proteinExistence type="predicted"/>
<name>A0A5J5K748_9ACTN</name>